<protein>
    <submittedName>
        <fullName evidence="8">Phosphatidylglycerol lysyltransferase</fullName>
    </submittedName>
</protein>
<evidence type="ECO:0000256" key="3">
    <source>
        <dbReference type="ARBA" id="ARBA00022692"/>
    </source>
</evidence>
<feature type="transmembrane region" description="Helical" evidence="6">
    <location>
        <begin position="162"/>
        <end position="187"/>
    </location>
</feature>
<evidence type="ECO:0000256" key="4">
    <source>
        <dbReference type="ARBA" id="ARBA00022989"/>
    </source>
</evidence>
<dbReference type="GO" id="GO:0016755">
    <property type="term" value="F:aminoacyltransferase activity"/>
    <property type="evidence" value="ECO:0007669"/>
    <property type="project" value="TreeGrafter"/>
</dbReference>
<dbReference type="RefSeq" id="WP_072895061.1">
    <property type="nucleotide sequence ID" value="NZ_FQWZ01000002.1"/>
</dbReference>
<feature type="transmembrane region" description="Helical" evidence="6">
    <location>
        <begin position="126"/>
        <end position="150"/>
    </location>
</feature>
<dbReference type="AlphaFoldDB" id="A0A1M5LVS9"/>
<feature type="transmembrane region" description="Helical" evidence="6">
    <location>
        <begin position="87"/>
        <end position="106"/>
    </location>
</feature>
<proteinExistence type="predicted"/>
<evidence type="ECO:0000256" key="2">
    <source>
        <dbReference type="ARBA" id="ARBA00022475"/>
    </source>
</evidence>
<dbReference type="InterPro" id="IPR051211">
    <property type="entry name" value="PG_lysyltransferase"/>
</dbReference>
<dbReference type="NCBIfam" id="NF033480">
    <property type="entry name" value="bifunc_MprF"/>
    <property type="match status" value="1"/>
</dbReference>
<evidence type="ECO:0000313" key="8">
    <source>
        <dbReference type="EMBL" id="SHG69157.1"/>
    </source>
</evidence>
<keyword evidence="4 6" id="KW-1133">Transmembrane helix</keyword>
<keyword evidence="5 6" id="KW-0472">Membrane</keyword>
<dbReference type="Pfam" id="PF09924">
    <property type="entry name" value="LPG_synthase_C"/>
    <property type="match status" value="1"/>
</dbReference>
<evidence type="ECO:0000256" key="1">
    <source>
        <dbReference type="ARBA" id="ARBA00004651"/>
    </source>
</evidence>
<feature type="transmembrane region" description="Helical" evidence="6">
    <location>
        <begin position="325"/>
        <end position="346"/>
    </location>
</feature>
<organism evidence="8 9">
    <name type="scientific">Hydrocarboniphaga daqingensis</name>
    <dbReference type="NCBI Taxonomy" id="490188"/>
    <lineage>
        <taxon>Bacteria</taxon>
        <taxon>Pseudomonadati</taxon>
        <taxon>Pseudomonadota</taxon>
        <taxon>Gammaproteobacteria</taxon>
        <taxon>Nevskiales</taxon>
        <taxon>Nevskiaceae</taxon>
        <taxon>Hydrocarboniphaga</taxon>
    </lineage>
</organism>
<dbReference type="PANTHER" id="PTHR34697">
    <property type="entry name" value="PHOSPHATIDYLGLYCEROL LYSYLTRANSFERASE"/>
    <property type="match status" value="1"/>
</dbReference>
<dbReference type="SUPFAM" id="SSF55729">
    <property type="entry name" value="Acyl-CoA N-acyltransferases (Nat)"/>
    <property type="match status" value="1"/>
</dbReference>
<gene>
    <name evidence="8" type="ORF">SAMN04488068_1121</name>
</gene>
<dbReference type="EMBL" id="FQWZ01000002">
    <property type="protein sequence ID" value="SHG69157.1"/>
    <property type="molecule type" value="Genomic_DNA"/>
</dbReference>
<dbReference type="InterPro" id="IPR024320">
    <property type="entry name" value="LPG_synthase_C"/>
</dbReference>
<reference evidence="8 9" key="1">
    <citation type="submission" date="2016-11" db="EMBL/GenBank/DDBJ databases">
        <authorList>
            <person name="Jaros S."/>
            <person name="Januszkiewicz K."/>
            <person name="Wedrychowicz H."/>
        </authorList>
    </citation>
    <scope>NUCLEOTIDE SEQUENCE [LARGE SCALE GENOMIC DNA]</scope>
    <source>
        <strain evidence="8 9">CGMCC 1.7049</strain>
    </source>
</reference>
<feature type="domain" description="Phosphatidylglycerol lysyltransferase C-terminal" evidence="7">
    <location>
        <begin position="540"/>
        <end position="826"/>
    </location>
</feature>
<evidence type="ECO:0000259" key="7">
    <source>
        <dbReference type="Pfam" id="PF09924"/>
    </source>
</evidence>
<keyword evidence="9" id="KW-1185">Reference proteome</keyword>
<feature type="transmembrane region" description="Helical" evidence="6">
    <location>
        <begin position="207"/>
        <end position="229"/>
    </location>
</feature>
<evidence type="ECO:0000313" key="9">
    <source>
        <dbReference type="Proteomes" id="UP000199758"/>
    </source>
</evidence>
<keyword evidence="3 6" id="KW-0812">Transmembrane</keyword>
<dbReference type="Proteomes" id="UP000199758">
    <property type="component" value="Unassembled WGS sequence"/>
</dbReference>
<dbReference type="GO" id="GO:0055091">
    <property type="term" value="P:phospholipid homeostasis"/>
    <property type="evidence" value="ECO:0007669"/>
    <property type="project" value="TreeGrafter"/>
</dbReference>
<dbReference type="GO" id="GO:0005886">
    <property type="term" value="C:plasma membrane"/>
    <property type="evidence" value="ECO:0007669"/>
    <property type="project" value="UniProtKB-SubCell"/>
</dbReference>
<dbReference type="STRING" id="490188.SAMN04488068_1121"/>
<dbReference type="OrthoDB" id="145485at2"/>
<accession>A0A1M5LVS9</accession>
<evidence type="ECO:0000256" key="6">
    <source>
        <dbReference type="SAM" id="Phobius"/>
    </source>
</evidence>
<dbReference type="PANTHER" id="PTHR34697:SF2">
    <property type="entry name" value="PHOSPHATIDYLGLYCEROL LYSYLTRANSFERASE"/>
    <property type="match status" value="1"/>
</dbReference>
<feature type="transmembrane region" description="Helical" evidence="6">
    <location>
        <begin position="12"/>
        <end position="29"/>
    </location>
</feature>
<sequence>MQGLEPGKGRAIAAALLTLGIFAAALWVLDDSLRHLDPADLLVPLRQLSAQQLFGAIGWTAASYFALTLYDALALDIIGRPLPYRRVATISFIACALAHSLGLASLSGGSVRLRAYSNEGISAADIALVQGLFSLTFLLGAGTLLSGSLLLEPHAAARLLHLSIPTIHLIGATLLSGMIGYAAVASLRQRPLQLRHWRIATPRAPQVASQFLVSAIDIACSAAALWVLLPASAAIHYPTFLGIYVIAITLGAVSNVPGGLGVFESALLLMLPTPEPGLLLGSLLLFRAVYYIAPFTLALLMLATREATALSGPLHRAATSLRRSLESIVPQAVAIAVFAAGAVLLVSGSLPAIGSRVQWLAQALPLGVLEASHLAGSALGVGLLILARGLYRRLAAAWWLTLIVLAGGIAASLLKGGDFEEALILLVVLAVLAVSRDRFYRHAPLTEARLSPLWLVNVGLVIGAAIWIGFVVFRDVQYDDEIWWRFAFDENAPRMLRAGVVAVMVGLIYGLWSLLGSARPEPEMPTADDIEAARQCLGHGTDSVPNLVLLGDKQLLFSDQRDAFIMYRRSGRSWIAMGNPVGNPARHAELAWRFRELCDKHSGWCVFYQVTADKLPLYLDLGLSLSKLGEEARVPLTTFSLEGKARGELRTSQRKGAREGLVFDVLEPGQVAARADELERVSSAWLADKSAAEKSFSVGRFDPAYLANFPCAVARRGDQIVAFANLWQSGDGTELSVDLMRYGQDAPKGVMDYLFVELLLWGKARGYQWFNLGMAPLAGLEQHPLAPLWHRLGLLVHRYGGPFYNFDGLRKYKDKYQPVWRPRYLASPGGLALPRIMLDTATLIAGGMREMVRK</sequence>
<feature type="transmembrane region" description="Helical" evidence="6">
    <location>
        <begin position="366"/>
        <end position="387"/>
    </location>
</feature>
<name>A0A1M5LVS9_9GAMM</name>
<keyword evidence="8" id="KW-0808">Transferase</keyword>
<feature type="transmembrane region" description="Helical" evidence="6">
    <location>
        <begin position="283"/>
        <end position="304"/>
    </location>
</feature>
<feature type="transmembrane region" description="Helical" evidence="6">
    <location>
        <begin position="394"/>
        <end position="416"/>
    </location>
</feature>
<keyword evidence="2" id="KW-1003">Cell membrane</keyword>
<dbReference type="InterPro" id="IPR016181">
    <property type="entry name" value="Acyl_CoA_acyltransferase"/>
</dbReference>
<comment type="subcellular location">
    <subcellularLocation>
        <location evidence="1">Cell membrane</location>
        <topology evidence="1">Multi-pass membrane protein</topology>
    </subcellularLocation>
</comment>
<feature type="transmembrane region" description="Helical" evidence="6">
    <location>
        <begin position="241"/>
        <end position="263"/>
    </location>
</feature>
<feature type="transmembrane region" description="Helical" evidence="6">
    <location>
        <begin position="452"/>
        <end position="474"/>
    </location>
</feature>
<feature type="transmembrane region" description="Helical" evidence="6">
    <location>
        <begin position="494"/>
        <end position="515"/>
    </location>
</feature>
<feature type="transmembrane region" description="Helical" evidence="6">
    <location>
        <begin position="49"/>
        <end position="75"/>
    </location>
</feature>
<evidence type="ECO:0000256" key="5">
    <source>
        <dbReference type="ARBA" id="ARBA00023136"/>
    </source>
</evidence>